<name>A0A7X6BNA7_9CAUL</name>
<accession>A0A7X6BNA7</accession>
<gene>
    <name evidence="3" type="ORF">GGQ87_001485</name>
</gene>
<reference evidence="3 4" key="1">
    <citation type="submission" date="2020-03" db="EMBL/GenBank/DDBJ databases">
        <title>Genomic Encyclopedia of Type Strains, Phase IV (KMG-IV): sequencing the most valuable type-strain genomes for metagenomic binning, comparative biology and taxonomic classification.</title>
        <authorList>
            <person name="Goeker M."/>
        </authorList>
    </citation>
    <scope>NUCLEOTIDE SEQUENCE [LARGE SCALE GENOMIC DNA]</scope>
    <source>
        <strain evidence="3 4">DSM 4736</strain>
    </source>
</reference>
<feature type="binding site" evidence="2">
    <location>
        <position position="346"/>
    </location>
    <ligand>
        <name>L-tryptophan</name>
        <dbReference type="ChEBI" id="CHEBI:57912"/>
    </ligand>
</feature>
<keyword evidence="2" id="KW-0285">Flavoprotein</keyword>
<sequence>MTGPLDVVIVGGGTAGWMSAAGLVGVLKPDQCRVRLVESDEIGTVGVGEATLPQMREFNDLIGIVESDMMRKTNATFKIGIEFRDWGFKGSNYVHPFGAHGKAMGGVAFHHQWVRAGQQSRVADIGEYSYAIEACRKNRFDFPVDDPEAINSTYNYAYHFDASLYARYLRGWCEARGLTRIEGKVNDVALDPQSGDVASITLESGERITADLFIDCSGFRGLIIGQALNVPFEDWTRWLPCDRALAVPTERSEDFAPYTRSTALEAGWQWRIPLQHRTGNGYVYSSAFISDDEAMTRLLGNLDGKPLAEPRPIRFKSGRRTASWTKNCIAIGLASGFLEPLESTSIYLTQVAILNLLKLFPRSRIDPALAERFNRVVDNEYDRVRDFLILHYHATSRTDSELWRHCREMDIPDTLRDRMALFEHRGHIAQYRDGLFSPPSWLSVFVGQGMRPTGYHPMADNLPLETVTAGLEAIRRRVSERVEAMPMHDAFVRDYCAAADMVPA</sequence>
<dbReference type="Pfam" id="PF04820">
    <property type="entry name" value="Trp_halogenase"/>
    <property type="match status" value="1"/>
</dbReference>
<feature type="binding site" evidence="2">
    <location>
        <position position="185"/>
    </location>
    <ligand>
        <name>FAD</name>
        <dbReference type="ChEBI" id="CHEBI:57692"/>
    </ligand>
</feature>
<protein>
    <submittedName>
        <fullName evidence="3">Tryptophan halogenase</fullName>
        <ecNumber evidence="3">1.14.19.9</ecNumber>
    </submittedName>
</protein>
<keyword evidence="2" id="KW-0547">Nucleotide-binding</keyword>
<dbReference type="Gene3D" id="3.50.50.60">
    <property type="entry name" value="FAD/NAD(P)-binding domain"/>
    <property type="match status" value="1"/>
</dbReference>
<dbReference type="RefSeq" id="WP_342448326.1">
    <property type="nucleotide sequence ID" value="NZ_JAATJM010000001.1"/>
</dbReference>
<keyword evidence="2" id="KW-0274">FAD</keyword>
<comment type="caution">
    <text evidence="3">The sequence shown here is derived from an EMBL/GenBank/DDBJ whole genome shotgun (WGS) entry which is preliminary data.</text>
</comment>
<dbReference type="GO" id="GO:0000166">
    <property type="term" value="F:nucleotide binding"/>
    <property type="evidence" value="ECO:0007669"/>
    <property type="project" value="UniProtKB-KW"/>
</dbReference>
<feature type="binding site" evidence="2">
    <location>
        <position position="78"/>
    </location>
    <ligand>
        <name>7-chloro-L-tryptophan</name>
        <dbReference type="ChEBI" id="CHEBI:58713"/>
    </ligand>
</feature>
<feature type="active site" evidence="1">
    <location>
        <position position="78"/>
    </location>
</feature>
<feature type="binding site" evidence="2">
    <location>
        <position position="342"/>
    </location>
    <ligand>
        <name>L-tryptophan</name>
        <dbReference type="ChEBI" id="CHEBI:57912"/>
    </ligand>
</feature>
<dbReference type="EC" id="1.14.19.9" evidence="3"/>
<dbReference type="InterPro" id="IPR033856">
    <property type="entry name" value="Trp_halogen"/>
</dbReference>
<dbReference type="PIRSF" id="PIRSF011396">
    <property type="entry name" value="Trp_halogenase"/>
    <property type="match status" value="1"/>
</dbReference>
<dbReference type="EMBL" id="JAATJM010000001">
    <property type="protein sequence ID" value="NJC41227.1"/>
    <property type="molecule type" value="Genomic_DNA"/>
</dbReference>
<dbReference type="InterPro" id="IPR006905">
    <property type="entry name" value="Flavin_halogenase"/>
</dbReference>
<keyword evidence="3" id="KW-0560">Oxidoreductase</keyword>
<organism evidence="3 4">
    <name type="scientific">Brevundimonas alba</name>
    <dbReference type="NCBI Taxonomy" id="74314"/>
    <lineage>
        <taxon>Bacteria</taxon>
        <taxon>Pseudomonadati</taxon>
        <taxon>Pseudomonadota</taxon>
        <taxon>Alphaproteobacteria</taxon>
        <taxon>Caulobacterales</taxon>
        <taxon>Caulobacteraceae</taxon>
        <taxon>Brevundimonas</taxon>
    </lineage>
</organism>
<proteinExistence type="predicted"/>
<dbReference type="PANTHER" id="PTHR43747">
    <property type="entry name" value="FAD-BINDING PROTEIN"/>
    <property type="match status" value="1"/>
</dbReference>
<dbReference type="InterPro" id="IPR050816">
    <property type="entry name" value="Flavin-dep_Halogenase_NPB"/>
</dbReference>
<dbReference type="Proteomes" id="UP000587415">
    <property type="component" value="Unassembled WGS sequence"/>
</dbReference>
<evidence type="ECO:0000313" key="4">
    <source>
        <dbReference type="Proteomes" id="UP000587415"/>
    </source>
</evidence>
<dbReference type="InterPro" id="IPR036188">
    <property type="entry name" value="FAD/NAD-bd_sf"/>
</dbReference>
<dbReference type="SUPFAM" id="SSF51905">
    <property type="entry name" value="FAD/NAD(P)-binding domain"/>
    <property type="match status" value="1"/>
</dbReference>
<keyword evidence="4" id="KW-1185">Reference proteome</keyword>
<evidence type="ECO:0000256" key="2">
    <source>
        <dbReference type="PIRSR" id="PIRSR011396-2"/>
    </source>
</evidence>
<evidence type="ECO:0000313" key="3">
    <source>
        <dbReference type="EMBL" id="NJC41227.1"/>
    </source>
</evidence>
<feature type="binding site" evidence="2">
    <location>
        <begin position="12"/>
        <end position="15"/>
    </location>
    <ligand>
        <name>FAD</name>
        <dbReference type="ChEBI" id="CHEBI:57692"/>
    </ligand>
</feature>
<dbReference type="GO" id="GO:0004497">
    <property type="term" value="F:monooxygenase activity"/>
    <property type="evidence" value="ECO:0007669"/>
    <property type="project" value="InterPro"/>
</dbReference>
<dbReference type="AlphaFoldDB" id="A0A7X6BNA7"/>
<dbReference type="PANTHER" id="PTHR43747:SF4">
    <property type="entry name" value="FLAVIN-DEPENDENT TRYPTOPHAN HALOGENASE"/>
    <property type="match status" value="1"/>
</dbReference>
<evidence type="ECO:0000256" key="1">
    <source>
        <dbReference type="PIRSR" id="PIRSR011396-1"/>
    </source>
</evidence>
<feature type="binding site" evidence="2">
    <location>
        <position position="333"/>
    </location>
    <ligand>
        <name>FAD</name>
        <dbReference type="ChEBI" id="CHEBI:57692"/>
    </ligand>
</feature>